<organism evidence="2 3">
    <name type="scientific">Ranitomeya imitator</name>
    <name type="common">mimic poison frog</name>
    <dbReference type="NCBI Taxonomy" id="111125"/>
    <lineage>
        <taxon>Eukaryota</taxon>
        <taxon>Metazoa</taxon>
        <taxon>Chordata</taxon>
        <taxon>Craniata</taxon>
        <taxon>Vertebrata</taxon>
        <taxon>Euteleostomi</taxon>
        <taxon>Amphibia</taxon>
        <taxon>Batrachia</taxon>
        <taxon>Anura</taxon>
        <taxon>Neobatrachia</taxon>
        <taxon>Hyloidea</taxon>
        <taxon>Dendrobatidae</taxon>
        <taxon>Dendrobatinae</taxon>
        <taxon>Ranitomeya</taxon>
    </lineage>
</organism>
<name>A0ABN9LN12_9NEOB</name>
<evidence type="ECO:0000313" key="2">
    <source>
        <dbReference type="EMBL" id="CAJ0946105.1"/>
    </source>
</evidence>
<feature type="region of interest" description="Disordered" evidence="1">
    <location>
        <begin position="105"/>
        <end position="160"/>
    </location>
</feature>
<gene>
    <name evidence="2" type="ORF">RIMI_LOCUS11166480</name>
</gene>
<dbReference type="PANTHER" id="PTHR21505:SF8">
    <property type="entry name" value="DPT-YFP REPRESSOR BY OVEREXPRESSION, ISOFORM D-RELATED"/>
    <property type="match status" value="1"/>
</dbReference>
<comment type="caution">
    <text evidence="2">The sequence shown here is derived from an EMBL/GenBank/DDBJ whole genome shotgun (WGS) entry which is preliminary data.</text>
</comment>
<dbReference type="PANTHER" id="PTHR21505">
    <property type="entry name" value="MADF DOMAIN-CONTAINING PROTEIN-RELATED"/>
    <property type="match status" value="1"/>
</dbReference>
<evidence type="ECO:0008006" key="4">
    <source>
        <dbReference type="Google" id="ProtNLM"/>
    </source>
</evidence>
<accession>A0ABN9LN12</accession>
<proteinExistence type="predicted"/>
<protein>
    <recommendedName>
        <fullName evidence="4">MADF domain-containing protein</fullName>
    </recommendedName>
</protein>
<evidence type="ECO:0000256" key="1">
    <source>
        <dbReference type="SAM" id="MobiDB-lite"/>
    </source>
</evidence>
<dbReference type="Proteomes" id="UP001176940">
    <property type="component" value="Unassembled WGS sequence"/>
</dbReference>
<keyword evidence="3" id="KW-1185">Reference proteome</keyword>
<dbReference type="EMBL" id="CAUEEQ010024956">
    <property type="protein sequence ID" value="CAJ0946105.1"/>
    <property type="molecule type" value="Genomic_DNA"/>
</dbReference>
<reference evidence="2" key="1">
    <citation type="submission" date="2023-07" db="EMBL/GenBank/DDBJ databases">
        <authorList>
            <person name="Stuckert A."/>
        </authorList>
    </citation>
    <scope>NUCLEOTIDE SEQUENCE</scope>
</reference>
<evidence type="ECO:0000313" key="3">
    <source>
        <dbReference type="Proteomes" id="UP001176940"/>
    </source>
</evidence>
<sequence length="160" mass="18154">MPWPSWIRACKEEEECNPELCNVFVLNPITALTNLWMKTIVRKKIQALRTVYKKELNKVEKSKKSGAGADDVYVPKLWYFDLLAFTRDQEIPRPAQTVTSLCALSAEESPDEHVPPEQLDTLEGTDSDTPHSSASPCVEEQTGQKRPCRKRKATRNPVLV</sequence>